<evidence type="ECO:0000313" key="5">
    <source>
        <dbReference type="Proteomes" id="UP000030673"/>
    </source>
</evidence>
<keyword evidence="5" id="KW-1185">Reference proteome</keyword>
<protein>
    <submittedName>
        <fullName evidence="4">Uncharacterized protein</fullName>
    </submittedName>
</protein>
<evidence type="ECO:0000256" key="1">
    <source>
        <dbReference type="ARBA" id="ARBA00022448"/>
    </source>
</evidence>
<dbReference type="GO" id="GO:0005198">
    <property type="term" value="F:structural molecule activity"/>
    <property type="evidence" value="ECO:0007669"/>
    <property type="project" value="TreeGrafter"/>
</dbReference>
<keyword evidence="3" id="KW-0677">Repeat</keyword>
<accession>W7JXC2</accession>
<proteinExistence type="predicted"/>
<reference evidence="4 5" key="1">
    <citation type="submission" date="2013-02" db="EMBL/GenBank/DDBJ databases">
        <title>The Genome Sequence of Plasmodium falciparum NF54.</title>
        <authorList>
            <consortium name="The Broad Institute Genome Sequencing Platform"/>
            <consortium name="The Broad Institute Genome Sequencing Center for Infectious Disease"/>
            <person name="Neafsey D."/>
            <person name="Cheeseman I."/>
            <person name="Volkman S."/>
            <person name="Adams J."/>
            <person name="Walker B."/>
            <person name="Young S.K."/>
            <person name="Zeng Q."/>
            <person name="Gargeya S."/>
            <person name="Fitzgerald M."/>
            <person name="Haas B."/>
            <person name="Abouelleil A."/>
            <person name="Alvarado L."/>
            <person name="Arachchi H.M."/>
            <person name="Berlin A.M."/>
            <person name="Chapman S.B."/>
            <person name="Dewar J."/>
            <person name="Goldberg J."/>
            <person name="Griggs A."/>
            <person name="Gujja S."/>
            <person name="Hansen M."/>
            <person name="Howarth C."/>
            <person name="Imamovic A."/>
            <person name="Larimer J."/>
            <person name="McCowan C."/>
            <person name="Murphy C."/>
            <person name="Neiman D."/>
            <person name="Pearson M."/>
            <person name="Priest M."/>
            <person name="Roberts A."/>
            <person name="Saif S."/>
            <person name="Shea T."/>
            <person name="Sisk P."/>
            <person name="Sykes S."/>
            <person name="Wortman J."/>
            <person name="Nusbaum C."/>
            <person name="Birren B."/>
        </authorList>
    </citation>
    <scope>NUCLEOTIDE SEQUENCE [LARGE SCALE GENOMIC DNA]</scope>
    <source>
        <strain evidence="4 5">NF54</strain>
    </source>
</reference>
<name>W7JXC2_PLAFO</name>
<sequence>MILYKCLSTTSPIAGALTVTPGMPVPWPIPTTTQQLGSTTQSTANENKKIQTATKEQNGVLMNRNHIENIKKTISNLLNIYTSQESVKKKADDVSSKVYELFEKLDCGAFNEQINDSLLNLVNCINANDFKTTNKIIVDLSRNLWDGSNKAW</sequence>
<dbReference type="GO" id="GO:0090110">
    <property type="term" value="P:COPII-coated vesicle cargo loading"/>
    <property type="evidence" value="ECO:0007669"/>
    <property type="project" value="TreeGrafter"/>
</dbReference>
<dbReference type="PANTHER" id="PTHR13923:SF11">
    <property type="entry name" value="SECRETORY 31, ISOFORM D"/>
    <property type="match status" value="1"/>
</dbReference>
<evidence type="ECO:0000256" key="3">
    <source>
        <dbReference type="ARBA" id="ARBA00022737"/>
    </source>
</evidence>
<evidence type="ECO:0000313" key="4">
    <source>
        <dbReference type="EMBL" id="EWC89668.1"/>
    </source>
</evidence>
<keyword evidence="2" id="KW-0853">WD repeat</keyword>
<keyword evidence="1" id="KW-0813">Transport</keyword>
<dbReference type="EMBL" id="KE123765">
    <property type="protein sequence ID" value="EWC89668.1"/>
    <property type="molecule type" value="Genomic_DNA"/>
</dbReference>
<dbReference type="Proteomes" id="UP000030673">
    <property type="component" value="Unassembled WGS sequence"/>
</dbReference>
<dbReference type="GO" id="GO:0030127">
    <property type="term" value="C:COPII vesicle coat"/>
    <property type="evidence" value="ECO:0007669"/>
    <property type="project" value="TreeGrafter"/>
</dbReference>
<dbReference type="PANTHER" id="PTHR13923">
    <property type="entry name" value="SEC31-RELATED PROTEIN"/>
    <property type="match status" value="1"/>
</dbReference>
<evidence type="ECO:0000256" key="2">
    <source>
        <dbReference type="ARBA" id="ARBA00022574"/>
    </source>
</evidence>
<organism evidence="4 5">
    <name type="scientific">Plasmodium falciparum (isolate NF54)</name>
    <dbReference type="NCBI Taxonomy" id="5843"/>
    <lineage>
        <taxon>Eukaryota</taxon>
        <taxon>Sar</taxon>
        <taxon>Alveolata</taxon>
        <taxon>Apicomplexa</taxon>
        <taxon>Aconoidasida</taxon>
        <taxon>Haemosporida</taxon>
        <taxon>Plasmodiidae</taxon>
        <taxon>Plasmodium</taxon>
        <taxon>Plasmodium (Laverania)</taxon>
    </lineage>
</organism>
<gene>
    <name evidence="4" type="ORF">PFNF54_01469</name>
</gene>
<dbReference type="GO" id="GO:0007029">
    <property type="term" value="P:endoplasmic reticulum organization"/>
    <property type="evidence" value="ECO:0007669"/>
    <property type="project" value="TreeGrafter"/>
</dbReference>
<dbReference type="Gene3D" id="1.20.940.10">
    <property type="entry name" value="Functional domain of the splicing factor Prp18"/>
    <property type="match status" value="1"/>
</dbReference>
<dbReference type="AlphaFoldDB" id="W7JXC2"/>
<dbReference type="InterPro" id="IPR040251">
    <property type="entry name" value="SEC31-like"/>
</dbReference>
<dbReference type="GO" id="GO:0070971">
    <property type="term" value="C:endoplasmic reticulum exit site"/>
    <property type="evidence" value="ECO:0007669"/>
    <property type="project" value="TreeGrafter"/>
</dbReference>